<dbReference type="Pfam" id="PF00584">
    <property type="entry name" value="SecE"/>
    <property type="match status" value="1"/>
</dbReference>
<evidence type="ECO:0000259" key="15">
    <source>
        <dbReference type="PROSITE" id="PS51729"/>
    </source>
</evidence>
<gene>
    <name evidence="16" type="ORF">DGAL_LOCUS10459</name>
</gene>
<evidence type="ECO:0000256" key="14">
    <source>
        <dbReference type="SAM" id="Phobius"/>
    </source>
</evidence>
<dbReference type="GO" id="GO:0006886">
    <property type="term" value="P:intracellular protein transport"/>
    <property type="evidence" value="ECO:0007669"/>
    <property type="project" value="InterPro"/>
</dbReference>
<dbReference type="SUPFAM" id="SSF55729">
    <property type="entry name" value="Acyl-CoA N-acyltransferases (Nat)"/>
    <property type="match status" value="1"/>
</dbReference>
<dbReference type="GO" id="GO:0005789">
    <property type="term" value="C:endoplasmic reticulum membrane"/>
    <property type="evidence" value="ECO:0007669"/>
    <property type="project" value="UniProtKB-SubCell"/>
</dbReference>
<evidence type="ECO:0000256" key="11">
    <source>
        <dbReference type="ARBA" id="ARBA00023010"/>
    </source>
</evidence>
<comment type="similarity">
    <text evidence="2">Belongs to the NATD1 family.</text>
</comment>
<keyword evidence="10 14" id="KW-1133">Transmembrane helix</keyword>
<comment type="subunit">
    <text evidence="4">Heterotrimeric complex composed of SEC61-alpha, SEC61-beta and SEC61-gamma.</text>
</comment>
<dbReference type="FunFam" id="1.20.5.820:FF:000001">
    <property type="entry name" value="Transport protein Sec61 subunit gamma"/>
    <property type="match status" value="1"/>
</dbReference>
<dbReference type="HAMAP" id="MF_00422">
    <property type="entry name" value="SecE"/>
    <property type="match status" value="1"/>
</dbReference>
<dbReference type="InterPro" id="IPR023391">
    <property type="entry name" value="Prot_translocase_SecE_dom_sf"/>
</dbReference>
<feature type="transmembrane region" description="Helical" evidence="14">
    <location>
        <begin position="174"/>
        <end position="199"/>
    </location>
</feature>
<evidence type="ECO:0000256" key="7">
    <source>
        <dbReference type="ARBA" id="ARBA00022692"/>
    </source>
</evidence>
<keyword evidence="11" id="KW-0811">Translocation</keyword>
<evidence type="ECO:0000256" key="3">
    <source>
        <dbReference type="ARBA" id="ARBA00008274"/>
    </source>
</evidence>
<dbReference type="PROSITE" id="PS51729">
    <property type="entry name" value="GNAT_YJDJ"/>
    <property type="match status" value="1"/>
</dbReference>
<keyword evidence="8" id="KW-0256">Endoplasmic reticulum</keyword>
<dbReference type="FunFam" id="3.40.630.30:FF:000106">
    <property type="entry name" value="Acetyltransferase At1g77540"/>
    <property type="match status" value="1"/>
</dbReference>
<dbReference type="GO" id="GO:0008320">
    <property type="term" value="F:protein transmembrane transporter activity"/>
    <property type="evidence" value="ECO:0007669"/>
    <property type="project" value="InterPro"/>
</dbReference>
<dbReference type="PROSITE" id="PS01067">
    <property type="entry name" value="SECE_SEC61G"/>
    <property type="match status" value="1"/>
</dbReference>
<evidence type="ECO:0000256" key="4">
    <source>
        <dbReference type="ARBA" id="ARBA00011537"/>
    </source>
</evidence>
<evidence type="ECO:0000313" key="17">
    <source>
        <dbReference type="Proteomes" id="UP000789390"/>
    </source>
</evidence>
<dbReference type="Proteomes" id="UP000789390">
    <property type="component" value="Unassembled WGS sequence"/>
</dbReference>
<dbReference type="InterPro" id="IPR008158">
    <property type="entry name" value="Translocase_Sec61-g"/>
</dbReference>
<evidence type="ECO:0000256" key="6">
    <source>
        <dbReference type="ARBA" id="ARBA00022448"/>
    </source>
</evidence>
<dbReference type="OrthoDB" id="74247at2759"/>
<evidence type="ECO:0000256" key="8">
    <source>
        <dbReference type="ARBA" id="ARBA00022824"/>
    </source>
</evidence>
<evidence type="ECO:0000256" key="9">
    <source>
        <dbReference type="ARBA" id="ARBA00022927"/>
    </source>
</evidence>
<dbReference type="PANTHER" id="PTHR12309">
    <property type="entry name" value="SEC61 GAMMA SUBUNIT"/>
    <property type="match status" value="1"/>
</dbReference>
<comment type="similarity">
    <text evidence="3">Belongs to the SecE/SEC61-gamma family.</text>
</comment>
<dbReference type="AlphaFoldDB" id="A0A8J2RWD7"/>
<feature type="domain" description="N-acetyltransferase" evidence="15">
    <location>
        <begin position="34"/>
        <end position="126"/>
    </location>
</feature>
<keyword evidence="17" id="KW-1185">Reference proteome</keyword>
<dbReference type="GO" id="GO:0006605">
    <property type="term" value="P:protein targeting"/>
    <property type="evidence" value="ECO:0007669"/>
    <property type="project" value="InterPro"/>
</dbReference>
<evidence type="ECO:0000256" key="5">
    <source>
        <dbReference type="ARBA" id="ARBA00020243"/>
    </source>
</evidence>
<organism evidence="16 17">
    <name type="scientific">Daphnia galeata</name>
    <dbReference type="NCBI Taxonomy" id="27404"/>
    <lineage>
        <taxon>Eukaryota</taxon>
        <taxon>Metazoa</taxon>
        <taxon>Ecdysozoa</taxon>
        <taxon>Arthropoda</taxon>
        <taxon>Crustacea</taxon>
        <taxon>Branchiopoda</taxon>
        <taxon>Diplostraca</taxon>
        <taxon>Cladocera</taxon>
        <taxon>Anomopoda</taxon>
        <taxon>Daphniidae</taxon>
        <taxon>Daphnia</taxon>
    </lineage>
</organism>
<evidence type="ECO:0000256" key="12">
    <source>
        <dbReference type="ARBA" id="ARBA00023136"/>
    </source>
</evidence>
<comment type="subcellular location">
    <subcellularLocation>
        <location evidence="1">Endoplasmic reticulum membrane</location>
        <topology evidence="1">Single-pass membrane protein</topology>
    </subcellularLocation>
</comment>
<dbReference type="SUPFAM" id="SSF103456">
    <property type="entry name" value="Preprotein translocase SecE subunit"/>
    <property type="match status" value="1"/>
</dbReference>
<sequence>MLRSIFPRFVANKRVLAMNCSSHREFVMEELEVHHDTENSKFCIKLDDTNEAVLEYEKRQGMIEMYHTEVPNGYTGRGIAGLLAKAALDHAVENKMQIKLSCTYLHNYLHNSLKDDTKQKYLKFVLLENSKSYQNQLKMDQVMTFVEPGRQFAKDSLRLVKRCTKPDRKEFQKIAMATAIGFAIMGFIGFFVKLIHIPINNIIVGS</sequence>
<dbReference type="Gene3D" id="1.20.5.820">
    <property type="entry name" value="Preprotein translocase SecE subunit"/>
    <property type="match status" value="1"/>
</dbReference>
<evidence type="ECO:0000256" key="10">
    <source>
        <dbReference type="ARBA" id="ARBA00022989"/>
    </source>
</evidence>
<keyword evidence="6" id="KW-0813">Transport</keyword>
<keyword evidence="7 14" id="KW-0812">Transmembrane</keyword>
<evidence type="ECO:0000256" key="2">
    <source>
        <dbReference type="ARBA" id="ARBA00006233"/>
    </source>
</evidence>
<dbReference type="EMBL" id="CAKKLH010000257">
    <property type="protein sequence ID" value="CAH0107168.1"/>
    <property type="molecule type" value="Genomic_DNA"/>
</dbReference>
<keyword evidence="9" id="KW-0653">Protein transport</keyword>
<reference evidence="16" key="1">
    <citation type="submission" date="2021-11" db="EMBL/GenBank/DDBJ databases">
        <authorList>
            <person name="Schell T."/>
        </authorList>
    </citation>
    <scope>NUCLEOTIDE SEQUENCE</scope>
    <source>
        <strain evidence="16">M5</strain>
    </source>
</reference>
<dbReference type="Pfam" id="PF14542">
    <property type="entry name" value="Acetyltransf_CG"/>
    <property type="match status" value="1"/>
</dbReference>
<dbReference type="NCBIfam" id="TIGR00327">
    <property type="entry name" value="secE_euk_arch"/>
    <property type="match status" value="1"/>
</dbReference>
<dbReference type="Gene3D" id="3.40.630.30">
    <property type="match status" value="1"/>
</dbReference>
<dbReference type="InterPro" id="IPR001901">
    <property type="entry name" value="Translocase_SecE/Sec61-g"/>
</dbReference>
<accession>A0A8J2RWD7</accession>
<name>A0A8J2RWD7_9CRUS</name>
<keyword evidence="12 14" id="KW-0472">Membrane</keyword>
<evidence type="ECO:0000256" key="1">
    <source>
        <dbReference type="ARBA" id="ARBA00004389"/>
    </source>
</evidence>
<evidence type="ECO:0000256" key="13">
    <source>
        <dbReference type="ARBA" id="ARBA00031876"/>
    </source>
</evidence>
<protein>
    <recommendedName>
        <fullName evidence="5">Protein NATD1</fullName>
    </recommendedName>
    <alternativeName>
        <fullName evidence="13">N-acetyltransferase domain-containing protein 1</fullName>
    </alternativeName>
</protein>
<dbReference type="InterPro" id="IPR031165">
    <property type="entry name" value="GNAT_YJDJ"/>
</dbReference>
<dbReference type="InterPro" id="IPR016181">
    <property type="entry name" value="Acyl_CoA_acyltransferase"/>
</dbReference>
<proteinExistence type="inferred from homology"/>
<evidence type="ECO:0000313" key="16">
    <source>
        <dbReference type="EMBL" id="CAH0107168.1"/>
    </source>
</evidence>
<comment type="caution">
    <text evidence="16">The sequence shown here is derived from an EMBL/GenBank/DDBJ whole genome shotgun (WGS) entry which is preliminary data.</text>
</comment>